<proteinExistence type="evidence at protein level"/>
<evidence type="ECO:0000256" key="5">
    <source>
        <dbReference type="ARBA" id="ARBA00022836"/>
    </source>
</evidence>
<comment type="caution">
    <text evidence="7">The sequence shown here is derived from an EMBL/GenBank/DDBJ whole genome shotgun (WGS) entry which is preliminary data.</text>
</comment>
<evidence type="ECO:0007829" key="10">
    <source>
        <dbReference type="PDB" id="9KQQ"/>
    </source>
</evidence>
<dbReference type="EMDB" id="EMD-62511"/>
<dbReference type="GO" id="GO:0015979">
    <property type="term" value="P:photosynthesis"/>
    <property type="evidence" value="ECO:0007669"/>
    <property type="project" value="UniProtKB-KW"/>
</dbReference>
<dbReference type="GeneID" id="17038458"/>
<dbReference type="InterPro" id="IPR008990">
    <property type="entry name" value="Elect_transpt_acc-like_dom_sf"/>
</dbReference>
<dbReference type="EMDB" id="EMD-62512"/>
<keyword evidence="8" id="KW-1185">Reference proteome</keyword>
<dbReference type="STRING" id="574566.I0YQ13"/>
<dbReference type="PANTHER" id="PTHR34549:SF2">
    <property type="entry name" value="PHOTOSYSTEM I SUBUNIT IV"/>
    <property type="match status" value="1"/>
</dbReference>
<name>I0YQ13_COCSC</name>
<evidence type="ECO:0000256" key="6">
    <source>
        <dbReference type="ARBA" id="ARBA00023136"/>
    </source>
</evidence>
<sequence length="71" mass="8253">MRCDTLLLSERRLWCVQVKVLRPESYWFNEVGKVVSVDQSGIRYPVVVRFPTVNYAGVSTNNYSLEEVQEV</sequence>
<dbReference type="Pfam" id="PF02427">
    <property type="entry name" value="PSI_PsaE"/>
    <property type="match status" value="1"/>
</dbReference>
<keyword evidence="5" id="KW-0603">Photosystem I</keyword>
<comment type="similarity">
    <text evidence="3">Belongs to the PsaE family.</text>
</comment>
<evidence type="ECO:0000256" key="4">
    <source>
        <dbReference type="ARBA" id="ARBA00022531"/>
    </source>
</evidence>
<comment type="function">
    <text evidence="1">Stabilizes the interaction between PsaC and the PSI core, assists the docking of the ferredoxin to PSI and interacts with ferredoxin-NADP oxidoreductase.</text>
</comment>
<evidence type="ECO:0000313" key="8">
    <source>
        <dbReference type="Proteomes" id="UP000007264"/>
    </source>
</evidence>
<dbReference type="GO" id="GO:0009538">
    <property type="term" value="C:photosystem I reaction center"/>
    <property type="evidence" value="ECO:0007669"/>
    <property type="project" value="InterPro"/>
</dbReference>
<evidence type="ECO:0000313" key="7">
    <source>
        <dbReference type="EMBL" id="EIE20482.1"/>
    </source>
</evidence>
<dbReference type="AlphaFoldDB" id="I0YQ13"/>
<reference evidence="7 8" key="1">
    <citation type="journal article" date="2012" name="Genome Biol.">
        <title>The genome of the polar eukaryotic microalga coccomyxa subellipsoidea reveals traits of cold adaptation.</title>
        <authorList>
            <person name="Blanc G."/>
            <person name="Agarkova I."/>
            <person name="Grimwood J."/>
            <person name="Kuo A."/>
            <person name="Brueggeman A."/>
            <person name="Dunigan D."/>
            <person name="Gurnon J."/>
            <person name="Ladunga I."/>
            <person name="Lindquist E."/>
            <person name="Lucas S."/>
            <person name="Pangilinan J."/>
            <person name="Proschold T."/>
            <person name="Salamov A."/>
            <person name="Schmutz J."/>
            <person name="Weeks D."/>
            <person name="Yamada T."/>
            <person name="Claverie J.M."/>
            <person name="Grigoriev I."/>
            <person name="Van Etten J."/>
            <person name="Lomsadze A."/>
            <person name="Borodovsky M."/>
        </authorList>
    </citation>
    <scope>NUCLEOTIDE SEQUENCE [LARGE SCALE GENOMIC DNA]</scope>
    <source>
        <strain evidence="7 8">C-169</strain>
    </source>
</reference>
<evidence type="ECO:0007829" key="9">
    <source>
        <dbReference type="PDB" id="9KQP"/>
    </source>
</evidence>
<evidence type="ECO:0000256" key="3">
    <source>
        <dbReference type="ARBA" id="ARBA00007501"/>
    </source>
</evidence>
<dbReference type="RefSeq" id="XP_005645026.1">
    <property type="nucleotide sequence ID" value="XM_005644969.1"/>
</dbReference>
<reference evidence="9 10" key="2">
    <citation type="journal article" date="2025" name="Biochim Biophys Acta Bioenerg">
        <title>Structural study of the chlorophyll between Lhca8 and PsaJ in an Antarctica green algal photosystem I-LHCI supercomplex revealed by its atomic structure.</title>
        <authorList>
            <person name="Tsai P.C."/>
            <person name="Kato K."/>
            <person name="Shen J.R."/>
            <person name="Akita F."/>
        </authorList>
    </citation>
    <scope>STRUCTURE BY ELECTRON MICROSCOPY (1.92 ANGSTROMS)</scope>
</reference>
<dbReference type="PDB" id="9KQP">
    <property type="method" value="EM"/>
    <property type="resolution" value="1.92 A"/>
    <property type="chains" value="E=1-71"/>
</dbReference>
<dbReference type="Gene3D" id="2.30.30.50">
    <property type="match status" value="1"/>
</dbReference>
<dbReference type="SMR" id="I0YQ13"/>
<dbReference type="InterPro" id="IPR003375">
    <property type="entry name" value="PSI_PsaE"/>
</dbReference>
<comment type="subcellular location">
    <subcellularLocation>
        <location evidence="2">Membrane</location>
        <topology evidence="2">Peripheral membrane protein</topology>
    </subcellularLocation>
</comment>
<dbReference type="KEGG" id="csl:COCSUDRAFT_18458"/>
<organism evidence="7 8">
    <name type="scientific">Coccomyxa subellipsoidea (strain C-169)</name>
    <name type="common">Green microalga</name>
    <dbReference type="NCBI Taxonomy" id="574566"/>
    <lineage>
        <taxon>Eukaryota</taxon>
        <taxon>Viridiplantae</taxon>
        <taxon>Chlorophyta</taxon>
        <taxon>core chlorophytes</taxon>
        <taxon>Trebouxiophyceae</taxon>
        <taxon>Trebouxiophyceae incertae sedis</taxon>
        <taxon>Coccomyxaceae</taxon>
        <taxon>Coccomyxa</taxon>
        <taxon>Coccomyxa subellipsoidea</taxon>
    </lineage>
</organism>
<evidence type="ECO:0000256" key="1">
    <source>
        <dbReference type="ARBA" id="ARBA00001993"/>
    </source>
</evidence>
<protein>
    <submittedName>
        <fullName evidence="7">Photosystem I reaction centre subunit IV/PsaE</fullName>
    </submittedName>
</protein>
<gene>
    <name evidence="7" type="ORF">COCSUDRAFT_18458</name>
</gene>
<keyword evidence="4" id="KW-0602">Photosynthesis</keyword>
<keyword evidence="9 10" id="KW-0002">3D-structure</keyword>
<dbReference type="OrthoDB" id="2161449at2759"/>
<dbReference type="PDB" id="9KQQ">
    <property type="method" value="EM"/>
    <property type="resolution" value="2.06 A"/>
    <property type="chains" value="E=1-71"/>
</dbReference>
<dbReference type="SUPFAM" id="SSF50090">
    <property type="entry name" value="Electron transport accessory proteins"/>
    <property type="match status" value="1"/>
</dbReference>
<dbReference type="PANTHER" id="PTHR34549">
    <property type="entry name" value="PHOTOSYSTEM I REACTION CENTER SUBUNIT IV A, CHLOROPLASTIC-RELATED"/>
    <property type="match status" value="1"/>
</dbReference>
<accession>I0YQ13</accession>
<dbReference type="Proteomes" id="UP000007264">
    <property type="component" value="Unassembled WGS sequence"/>
</dbReference>
<dbReference type="EMBL" id="AGSI01000015">
    <property type="protein sequence ID" value="EIE20482.1"/>
    <property type="molecule type" value="Genomic_DNA"/>
</dbReference>
<keyword evidence="6" id="KW-0472">Membrane</keyword>
<evidence type="ECO:0000256" key="2">
    <source>
        <dbReference type="ARBA" id="ARBA00004170"/>
    </source>
</evidence>